<dbReference type="InterPro" id="IPR036375">
    <property type="entry name" value="Hemopexin-like_dom_sf"/>
</dbReference>
<keyword evidence="1" id="KW-0732">Signal</keyword>
<name>A0ABS7Y3D6_9FLAO</name>
<feature type="signal peptide" evidence="1">
    <location>
        <begin position="1"/>
        <end position="19"/>
    </location>
</feature>
<keyword evidence="3" id="KW-1185">Reference proteome</keyword>
<reference evidence="3" key="1">
    <citation type="submission" date="2023-07" db="EMBL/GenBank/DDBJ databases">
        <authorList>
            <person name="Yue Y."/>
        </authorList>
    </citation>
    <scope>NUCLEOTIDE SEQUENCE [LARGE SCALE GENOMIC DNA]</scope>
    <source>
        <strain evidence="3">2Y89</strain>
    </source>
</reference>
<evidence type="ECO:0000313" key="2">
    <source>
        <dbReference type="EMBL" id="MCA0154449.1"/>
    </source>
</evidence>
<proteinExistence type="predicted"/>
<comment type="caution">
    <text evidence="2">The sequence shown here is derived from an EMBL/GenBank/DDBJ whole genome shotgun (WGS) entry which is preliminary data.</text>
</comment>
<organism evidence="2 3">
    <name type="scientific">Winogradskyella vincentii</name>
    <dbReference type="NCBI Taxonomy" id="2877122"/>
    <lineage>
        <taxon>Bacteria</taxon>
        <taxon>Pseudomonadati</taxon>
        <taxon>Bacteroidota</taxon>
        <taxon>Flavobacteriia</taxon>
        <taxon>Flavobacteriales</taxon>
        <taxon>Flavobacteriaceae</taxon>
        <taxon>Winogradskyella</taxon>
    </lineage>
</organism>
<feature type="chain" id="PRO_5046427820" evidence="1">
    <location>
        <begin position="20"/>
        <end position="210"/>
    </location>
</feature>
<dbReference type="Proteomes" id="UP001198402">
    <property type="component" value="Unassembled WGS sequence"/>
</dbReference>
<dbReference type="EMBL" id="JAIUJS010000012">
    <property type="protein sequence ID" value="MCA0154449.1"/>
    <property type="molecule type" value="Genomic_DNA"/>
</dbReference>
<dbReference type="Gene3D" id="2.110.10.10">
    <property type="entry name" value="Hemopexin-like domain"/>
    <property type="match status" value="2"/>
</dbReference>
<gene>
    <name evidence="2" type="ORF">LBV24_14555</name>
</gene>
<protein>
    <submittedName>
        <fullName evidence="2">Uncharacterized protein</fullName>
    </submittedName>
</protein>
<evidence type="ECO:0000313" key="3">
    <source>
        <dbReference type="Proteomes" id="UP001198402"/>
    </source>
</evidence>
<dbReference type="SUPFAM" id="SSF50923">
    <property type="entry name" value="Hemopexin-like domain"/>
    <property type="match status" value="1"/>
</dbReference>
<accession>A0ABS7Y3D6</accession>
<evidence type="ECO:0000256" key="1">
    <source>
        <dbReference type="SAM" id="SignalP"/>
    </source>
</evidence>
<sequence>MKNIYLLFLFISSTFSSYAQLLYIDAETATFIDATTYNAKNNALLIFSGGSLMLYDINSDEIIEPRWFRLEGFSKIEAAIKWSENQVLIFESDQFRIMDVNTAEFLTKKEKWLGFPEEWNNNFDAAVRWDENNILFSKDDTFLIYNFIESEYTVYDYFSTWEGWPESWNTKLEAIFSFGDSIYFLNDGEVIEYSKIDSTFGAPIEIGFRS</sequence>